<dbReference type="InterPro" id="IPR000595">
    <property type="entry name" value="cNMP-bd_dom"/>
</dbReference>
<dbReference type="OrthoDB" id="9127033at2"/>
<protein>
    <submittedName>
        <fullName evidence="9">Transcriptional regulator</fullName>
    </submittedName>
</protein>
<dbReference type="SMART" id="SM00448">
    <property type="entry name" value="REC"/>
    <property type="match status" value="1"/>
</dbReference>
<dbReference type="AlphaFoldDB" id="A0A137RLY8"/>
<dbReference type="Pfam" id="PF13545">
    <property type="entry name" value="HTH_Crp_2"/>
    <property type="match status" value="1"/>
</dbReference>
<evidence type="ECO:0000259" key="7">
    <source>
        <dbReference type="PROSITE" id="PS50110"/>
    </source>
</evidence>
<dbReference type="PANTHER" id="PTHR43547:SF2">
    <property type="entry name" value="HYBRID SIGNAL TRANSDUCTION HISTIDINE KINASE C"/>
    <property type="match status" value="1"/>
</dbReference>
<feature type="domain" description="Response regulatory" evidence="7">
    <location>
        <begin position="3"/>
        <end position="119"/>
    </location>
</feature>
<comment type="caution">
    <text evidence="9">The sequence shown here is derived from an EMBL/GenBank/DDBJ whole genome shotgun (WGS) entry which is preliminary data.</text>
</comment>
<gene>
    <name evidence="9" type="ORF">LS48_01715</name>
</gene>
<dbReference type="InterPro" id="IPR018490">
    <property type="entry name" value="cNMP-bd_dom_sf"/>
</dbReference>
<dbReference type="PROSITE" id="PS50042">
    <property type="entry name" value="CNMP_BINDING_3"/>
    <property type="match status" value="1"/>
</dbReference>
<dbReference type="CDD" id="cd17574">
    <property type="entry name" value="REC_OmpR"/>
    <property type="match status" value="1"/>
</dbReference>
<keyword evidence="2" id="KW-0805">Transcription regulation</keyword>
<dbReference type="GO" id="GO:0000155">
    <property type="term" value="F:phosphorelay sensor kinase activity"/>
    <property type="evidence" value="ECO:0007669"/>
    <property type="project" value="TreeGrafter"/>
</dbReference>
<feature type="domain" description="HTH crp-type" evidence="8">
    <location>
        <begin position="275"/>
        <end position="344"/>
    </location>
</feature>
<dbReference type="Pfam" id="PF00027">
    <property type="entry name" value="cNMP_binding"/>
    <property type="match status" value="1"/>
</dbReference>
<proteinExistence type="predicted"/>
<evidence type="ECO:0000313" key="10">
    <source>
        <dbReference type="Proteomes" id="UP000070138"/>
    </source>
</evidence>
<evidence type="ECO:0000256" key="1">
    <source>
        <dbReference type="ARBA" id="ARBA00022553"/>
    </source>
</evidence>
<dbReference type="SUPFAM" id="SSF51206">
    <property type="entry name" value="cAMP-binding domain-like"/>
    <property type="match status" value="1"/>
</dbReference>
<dbReference type="SMART" id="SM00419">
    <property type="entry name" value="HTH_CRP"/>
    <property type="match status" value="1"/>
</dbReference>
<evidence type="ECO:0000256" key="3">
    <source>
        <dbReference type="ARBA" id="ARBA00023125"/>
    </source>
</evidence>
<dbReference type="Proteomes" id="UP000070138">
    <property type="component" value="Unassembled WGS sequence"/>
</dbReference>
<evidence type="ECO:0000313" key="9">
    <source>
        <dbReference type="EMBL" id="KXO01209.1"/>
    </source>
</evidence>
<name>A0A137RLY8_9FLAO</name>
<accession>A0A137RLY8</accession>
<evidence type="ECO:0000256" key="2">
    <source>
        <dbReference type="ARBA" id="ARBA00023015"/>
    </source>
</evidence>
<dbReference type="GO" id="GO:0003677">
    <property type="term" value="F:DNA binding"/>
    <property type="evidence" value="ECO:0007669"/>
    <property type="project" value="UniProtKB-KW"/>
</dbReference>
<evidence type="ECO:0000259" key="8">
    <source>
        <dbReference type="PROSITE" id="PS51063"/>
    </source>
</evidence>
<dbReference type="EMBL" id="JRWG01000001">
    <property type="protein sequence ID" value="KXO01209.1"/>
    <property type="molecule type" value="Genomic_DNA"/>
</dbReference>
<dbReference type="CDD" id="cd00038">
    <property type="entry name" value="CAP_ED"/>
    <property type="match status" value="1"/>
</dbReference>
<dbReference type="Gene3D" id="1.10.10.10">
    <property type="entry name" value="Winged helix-like DNA-binding domain superfamily/Winged helix DNA-binding domain"/>
    <property type="match status" value="1"/>
</dbReference>
<dbReference type="STRING" id="1548749.LS48_01715"/>
<keyword evidence="4" id="KW-0804">Transcription</keyword>
<dbReference type="PANTHER" id="PTHR43547">
    <property type="entry name" value="TWO-COMPONENT HISTIDINE KINASE"/>
    <property type="match status" value="1"/>
</dbReference>
<feature type="domain" description="Cyclic nucleotide-binding" evidence="6">
    <location>
        <begin position="162"/>
        <end position="261"/>
    </location>
</feature>
<dbReference type="SUPFAM" id="SSF52172">
    <property type="entry name" value="CheY-like"/>
    <property type="match status" value="1"/>
</dbReference>
<reference evidence="9 10" key="2">
    <citation type="journal article" date="2016" name="Int. J. Syst. Evol. Microbiol.">
        <title>Vitellibacter aquimaris sp. nov., a marine bacterium isolated from seawater.</title>
        <authorList>
            <person name="Thevarajoo S."/>
            <person name="Selvaratnam C."/>
            <person name="Goh K.M."/>
            <person name="Hong K.W."/>
            <person name="Chan X.Y."/>
            <person name="Chan K.G."/>
            <person name="Chong C.S."/>
        </authorList>
    </citation>
    <scope>NUCLEOTIDE SEQUENCE [LARGE SCALE GENOMIC DNA]</scope>
    <source>
        <strain evidence="9 10">D-24</strain>
    </source>
</reference>
<dbReference type="InterPro" id="IPR011006">
    <property type="entry name" value="CheY-like_superfamily"/>
</dbReference>
<dbReference type="Pfam" id="PF00072">
    <property type="entry name" value="Response_reg"/>
    <property type="match status" value="1"/>
</dbReference>
<feature type="modified residue" description="4-aspartylphosphate" evidence="5">
    <location>
        <position position="52"/>
    </location>
</feature>
<evidence type="ECO:0000259" key="6">
    <source>
        <dbReference type="PROSITE" id="PS50042"/>
    </source>
</evidence>
<keyword evidence="1 5" id="KW-0597">Phosphoprotein</keyword>
<dbReference type="SUPFAM" id="SSF46785">
    <property type="entry name" value="Winged helix' DNA-binding domain"/>
    <property type="match status" value="1"/>
</dbReference>
<dbReference type="Gene3D" id="2.60.120.10">
    <property type="entry name" value="Jelly Rolls"/>
    <property type="match status" value="1"/>
</dbReference>
<dbReference type="InterPro" id="IPR036388">
    <property type="entry name" value="WH-like_DNA-bd_sf"/>
</dbReference>
<sequence length="350" mass="39367">MKTILLIEDDTALRENTAELLELSGYKVFTAPNGKIGIQKAKSENPNIIICDIMMPEIDGYGVLESVASEEKTKHIPFIFLSAKTEHKEIRKGMDMGADDYLTKPFDEQELLSAIESRLAKASILAMRESNKEKDNAEDDENPQNLNQLKNFFCDEGEVSNYKKGETIYRKGDHSNSMFLILKGVVKTHTMDANAKELITGLYKADDFLGFTSFDDNIPYNETATAVEETEVVGISKTYVRDILKKSQDVSLELMNLLTDNLSEIKQQLVKMAYSSVRKKTASTILQFVEIMDKKPEAPLRISRNDLATTAGIATESLIRTLSDFKKDGIIEIEGRDIRIVDLESLRDID</sequence>
<keyword evidence="10" id="KW-1185">Reference proteome</keyword>
<dbReference type="SMART" id="SM00100">
    <property type="entry name" value="cNMP"/>
    <property type="match status" value="1"/>
</dbReference>
<dbReference type="GO" id="GO:0006355">
    <property type="term" value="P:regulation of DNA-templated transcription"/>
    <property type="evidence" value="ECO:0007669"/>
    <property type="project" value="InterPro"/>
</dbReference>
<evidence type="ECO:0000256" key="5">
    <source>
        <dbReference type="PROSITE-ProRule" id="PRU00169"/>
    </source>
</evidence>
<dbReference type="InterPro" id="IPR036390">
    <property type="entry name" value="WH_DNA-bd_sf"/>
</dbReference>
<dbReference type="RefSeq" id="WP_062619325.1">
    <property type="nucleotide sequence ID" value="NZ_JRWG01000001.1"/>
</dbReference>
<keyword evidence="3" id="KW-0238">DNA-binding</keyword>
<dbReference type="Gene3D" id="3.40.50.2300">
    <property type="match status" value="1"/>
</dbReference>
<dbReference type="InterPro" id="IPR001789">
    <property type="entry name" value="Sig_transdc_resp-reg_receiver"/>
</dbReference>
<dbReference type="PROSITE" id="PS50110">
    <property type="entry name" value="RESPONSE_REGULATORY"/>
    <property type="match status" value="1"/>
</dbReference>
<reference evidence="10" key="1">
    <citation type="submission" date="2014-10" db="EMBL/GenBank/DDBJ databases">
        <title>Genome sequencing of Vitellibacter sp. D-24.</title>
        <authorList>
            <person name="Thevarajoo S."/>
            <person name="Selvaratnam C."/>
            <person name="Goh K.M."/>
            <person name="Chong C.S."/>
        </authorList>
    </citation>
    <scope>NUCLEOTIDE SEQUENCE [LARGE SCALE GENOMIC DNA]</scope>
    <source>
        <strain evidence="10">D-24</strain>
    </source>
</reference>
<organism evidence="9 10">
    <name type="scientific">Aequorivita aquimaris</name>
    <dbReference type="NCBI Taxonomy" id="1548749"/>
    <lineage>
        <taxon>Bacteria</taxon>
        <taxon>Pseudomonadati</taxon>
        <taxon>Bacteroidota</taxon>
        <taxon>Flavobacteriia</taxon>
        <taxon>Flavobacteriales</taxon>
        <taxon>Flavobacteriaceae</taxon>
        <taxon>Aequorivita</taxon>
    </lineage>
</organism>
<dbReference type="PROSITE" id="PS51063">
    <property type="entry name" value="HTH_CRP_2"/>
    <property type="match status" value="1"/>
</dbReference>
<dbReference type="InterPro" id="IPR012318">
    <property type="entry name" value="HTH_CRP"/>
</dbReference>
<dbReference type="InterPro" id="IPR014710">
    <property type="entry name" value="RmlC-like_jellyroll"/>
</dbReference>
<evidence type="ECO:0000256" key="4">
    <source>
        <dbReference type="ARBA" id="ARBA00023163"/>
    </source>
</evidence>